<proteinExistence type="predicted"/>
<organism evidence="2 3">
    <name type="scientific">Lophium mytilinum</name>
    <dbReference type="NCBI Taxonomy" id="390894"/>
    <lineage>
        <taxon>Eukaryota</taxon>
        <taxon>Fungi</taxon>
        <taxon>Dikarya</taxon>
        <taxon>Ascomycota</taxon>
        <taxon>Pezizomycotina</taxon>
        <taxon>Dothideomycetes</taxon>
        <taxon>Pleosporomycetidae</taxon>
        <taxon>Mytilinidiales</taxon>
        <taxon>Mytilinidiaceae</taxon>
        <taxon>Lophium</taxon>
    </lineage>
</organism>
<evidence type="ECO:0000313" key="2">
    <source>
        <dbReference type="EMBL" id="KAF2498976.1"/>
    </source>
</evidence>
<protein>
    <submittedName>
        <fullName evidence="2">Uncharacterized protein</fullName>
    </submittedName>
</protein>
<evidence type="ECO:0000256" key="1">
    <source>
        <dbReference type="SAM" id="SignalP"/>
    </source>
</evidence>
<dbReference type="EMBL" id="MU004185">
    <property type="protein sequence ID" value="KAF2498976.1"/>
    <property type="molecule type" value="Genomic_DNA"/>
</dbReference>
<evidence type="ECO:0000313" key="3">
    <source>
        <dbReference type="Proteomes" id="UP000799750"/>
    </source>
</evidence>
<keyword evidence="1" id="KW-0732">Signal</keyword>
<reference evidence="2" key="1">
    <citation type="journal article" date="2020" name="Stud. Mycol.">
        <title>101 Dothideomycetes genomes: a test case for predicting lifestyles and emergence of pathogens.</title>
        <authorList>
            <person name="Haridas S."/>
            <person name="Albert R."/>
            <person name="Binder M."/>
            <person name="Bloem J."/>
            <person name="Labutti K."/>
            <person name="Salamov A."/>
            <person name="Andreopoulos B."/>
            <person name="Baker S."/>
            <person name="Barry K."/>
            <person name="Bills G."/>
            <person name="Bluhm B."/>
            <person name="Cannon C."/>
            <person name="Castanera R."/>
            <person name="Culley D."/>
            <person name="Daum C."/>
            <person name="Ezra D."/>
            <person name="Gonzalez J."/>
            <person name="Henrissat B."/>
            <person name="Kuo A."/>
            <person name="Liang C."/>
            <person name="Lipzen A."/>
            <person name="Lutzoni F."/>
            <person name="Magnuson J."/>
            <person name="Mondo S."/>
            <person name="Nolan M."/>
            <person name="Ohm R."/>
            <person name="Pangilinan J."/>
            <person name="Park H.-J."/>
            <person name="Ramirez L."/>
            <person name="Alfaro M."/>
            <person name="Sun H."/>
            <person name="Tritt A."/>
            <person name="Yoshinaga Y."/>
            <person name="Zwiers L.-H."/>
            <person name="Turgeon B."/>
            <person name="Goodwin S."/>
            <person name="Spatafora J."/>
            <person name="Crous P."/>
            <person name="Grigoriev I."/>
        </authorList>
    </citation>
    <scope>NUCLEOTIDE SEQUENCE</scope>
    <source>
        <strain evidence="2">CBS 269.34</strain>
    </source>
</reference>
<sequence length="77" mass="8192">MEFLAIISIFALALRSTAAPVNTTVPSGLSPIPALQNGTEPTAQDSCAFDVWDDVNYSGHHETVYTNLGVCYNFGGN</sequence>
<dbReference type="AlphaFoldDB" id="A0A6A6R3A6"/>
<gene>
    <name evidence="2" type="ORF">BU16DRAFT_615938</name>
</gene>
<keyword evidence="3" id="KW-1185">Reference proteome</keyword>
<feature type="chain" id="PRO_5025552465" evidence="1">
    <location>
        <begin position="19"/>
        <end position="77"/>
    </location>
</feature>
<feature type="signal peptide" evidence="1">
    <location>
        <begin position="1"/>
        <end position="18"/>
    </location>
</feature>
<accession>A0A6A6R3A6</accession>
<dbReference type="Proteomes" id="UP000799750">
    <property type="component" value="Unassembled WGS sequence"/>
</dbReference>
<name>A0A6A6R3A6_9PEZI</name>